<keyword evidence="4" id="KW-0560">Oxidoreductase</keyword>
<dbReference type="EC" id="1.17.4.1" evidence="4"/>
<feature type="binding site" evidence="2">
    <location>
        <position position="104"/>
    </location>
    <ligand>
        <name>Fe cation</name>
        <dbReference type="ChEBI" id="CHEBI:24875"/>
        <label>1</label>
    </ligand>
</feature>
<organism evidence="4 5">
    <name type="scientific">Halobium palmae</name>
    <dbReference type="NCBI Taxonomy" id="1776492"/>
    <lineage>
        <taxon>Archaea</taxon>
        <taxon>Methanobacteriati</taxon>
        <taxon>Methanobacteriota</taxon>
        <taxon>Stenosarchaea group</taxon>
        <taxon>Halobacteria</taxon>
        <taxon>Halobacteriales</taxon>
        <taxon>Haloferacaceae</taxon>
        <taxon>Halobium</taxon>
    </lineage>
</organism>
<proteinExistence type="inferred from homology"/>
<dbReference type="PANTHER" id="PTHR23409:SF18">
    <property type="entry name" value="RIBONUCLEOSIDE-DIPHOSPHATE REDUCTASE SUBUNIT M2"/>
    <property type="match status" value="1"/>
</dbReference>
<keyword evidence="3" id="KW-0812">Transmembrane</keyword>
<dbReference type="SUPFAM" id="SSF47240">
    <property type="entry name" value="Ferritin-like"/>
    <property type="match status" value="1"/>
</dbReference>
<dbReference type="InterPro" id="IPR033909">
    <property type="entry name" value="RNR_small"/>
</dbReference>
<dbReference type="CDD" id="cd01049">
    <property type="entry name" value="RNRR2"/>
    <property type="match status" value="1"/>
</dbReference>
<keyword evidence="3" id="KW-0472">Membrane</keyword>
<comment type="cofactor">
    <cofactor evidence="2">
        <name>Fe cation</name>
        <dbReference type="ChEBI" id="CHEBI:24875"/>
    </cofactor>
    <text evidence="2">Binds 2 iron ions per subunit.</text>
</comment>
<keyword evidence="3" id="KW-1133">Transmembrane helix</keyword>
<evidence type="ECO:0000256" key="3">
    <source>
        <dbReference type="SAM" id="Phobius"/>
    </source>
</evidence>
<comment type="similarity">
    <text evidence="1">Belongs to the ribonucleoside diphosphate reductase small chain family.</text>
</comment>
<dbReference type="InterPro" id="IPR012348">
    <property type="entry name" value="RNR-like"/>
</dbReference>
<feature type="binding site" evidence="2">
    <location>
        <position position="177"/>
    </location>
    <ligand>
        <name>Fe cation</name>
        <dbReference type="ChEBI" id="CHEBI:24875"/>
        <label>2</label>
    </ligand>
</feature>
<dbReference type="Pfam" id="PF00268">
    <property type="entry name" value="Ribonuc_red_sm"/>
    <property type="match status" value="1"/>
</dbReference>
<dbReference type="PANTHER" id="PTHR23409">
    <property type="entry name" value="RIBONUCLEOSIDE-DIPHOSPHATE REDUCTASE SMALL CHAIN"/>
    <property type="match status" value="1"/>
</dbReference>
<dbReference type="NCBIfam" id="NF005550">
    <property type="entry name" value="PRK07209.1"/>
    <property type="match status" value="1"/>
</dbReference>
<evidence type="ECO:0000313" key="5">
    <source>
        <dbReference type="Proteomes" id="UP001596328"/>
    </source>
</evidence>
<keyword evidence="2" id="KW-0408">Iron</keyword>
<dbReference type="InterPro" id="IPR009078">
    <property type="entry name" value="Ferritin-like_SF"/>
</dbReference>
<dbReference type="Gene3D" id="1.10.620.20">
    <property type="entry name" value="Ribonucleotide Reductase, subunit A"/>
    <property type="match status" value="1"/>
</dbReference>
<accession>A0ABD5S0I7</accession>
<evidence type="ECO:0000256" key="1">
    <source>
        <dbReference type="ARBA" id="ARBA00009303"/>
    </source>
</evidence>
<feature type="binding site" evidence="2">
    <location>
        <position position="104"/>
    </location>
    <ligand>
        <name>Fe cation</name>
        <dbReference type="ChEBI" id="CHEBI:24875"/>
        <label>2</label>
    </ligand>
</feature>
<comment type="caution">
    <text evidence="4">The sequence shown here is derived from an EMBL/GenBank/DDBJ whole genome shotgun (WGS) entry which is preliminary data.</text>
</comment>
<feature type="binding site" evidence="2">
    <location>
        <position position="214"/>
    </location>
    <ligand>
        <name>Fe cation</name>
        <dbReference type="ChEBI" id="CHEBI:24875"/>
        <label>2</label>
    </ligand>
</feature>
<dbReference type="GO" id="GO:0004748">
    <property type="term" value="F:ribonucleoside-diphosphate reductase activity, thioredoxin disulfide as acceptor"/>
    <property type="evidence" value="ECO:0007669"/>
    <property type="project" value="UniProtKB-EC"/>
</dbReference>
<gene>
    <name evidence="4" type="ORF">ACFQE1_12280</name>
</gene>
<evidence type="ECO:0000256" key="2">
    <source>
        <dbReference type="PIRSR" id="PIRSR000355-2"/>
    </source>
</evidence>
<feature type="binding site" evidence="2">
    <location>
        <position position="211"/>
    </location>
    <ligand>
        <name>Fe cation</name>
        <dbReference type="ChEBI" id="CHEBI:24875"/>
        <label>2</label>
    </ligand>
</feature>
<feature type="binding site" evidence="2">
    <location>
        <position position="107"/>
    </location>
    <ligand>
        <name>Fe cation</name>
        <dbReference type="ChEBI" id="CHEBI:24875"/>
        <label>1</label>
    </ligand>
</feature>
<dbReference type="Proteomes" id="UP001596328">
    <property type="component" value="Unassembled WGS sequence"/>
</dbReference>
<dbReference type="NCBIfam" id="NF007186">
    <property type="entry name" value="PRK09614.1-5"/>
    <property type="match status" value="1"/>
</dbReference>
<dbReference type="InterPro" id="IPR000358">
    <property type="entry name" value="RNR_small_fam"/>
</dbReference>
<feature type="binding site" evidence="2">
    <location>
        <position position="73"/>
    </location>
    <ligand>
        <name>Fe cation</name>
        <dbReference type="ChEBI" id="CHEBI:24875"/>
        <label>1</label>
    </ligand>
</feature>
<dbReference type="EMBL" id="JBHSWU010000400">
    <property type="protein sequence ID" value="MFC6725135.1"/>
    <property type="molecule type" value="Genomic_DNA"/>
</dbReference>
<reference evidence="4 5" key="1">
    <citation type="journal article" date="2019" name="Int. J. Syst. Evol. Microbiol.">
        <title>The Global Catalogue of Microorganisms (GCM) 10K type strain sequencing project: providing services to taxonomists for standard genome sequencing and annotation.</title>
        <authorList>
            <consortium name="The Broad Institute Genomics Platform"/>
            <consortium name="The Broad Institute Genome Sequencing Center for Infectious Disease"/>
            <person name="Wu L."/>
            <person name="Ma J."/>
        </authorList>
    </citation>
    <scope>NUCLEOTIDE SEQUENCE [LARGE SCALE GENOMIC DNA]</scope>
    <source>
        <strain evidence="4 5">NBRC 111368</strain>
    </source>
</reference>
<dbReference type="PIRSF" id="PIRSF000355">
    <property type="entry name" value="NrdB"/>
    <property type="match status" value="1"/>
</dbReference>
<sequence length="330" mass="38234">MPILDHDDQHDPNKILPIDYDWAREYYEAGVANNWVPSEIPMQEDVRQWNGDALSDAERRLVEWNLGFFSTAESLTANNVVLALYEYVTAPECRQYLLRQAYEEAIHTDTFIYCCDSLGFDPDYLYGMYDRIPSIREKDEFVVDLTRAVDRDGFTLDTDADVRRLLRDLVGFYVVMEGIFFYAGFAMMLGLKRQNKMVGVGQQFEYIMRDESLHVGFGVDLVNGIREENPGVWTEAFESEVIDLVTEAVELEQIYAHEACPDEILGMSPEQFSEYVEHVADRRLGQLDLPERYGTANPFPWMSEQTDLNKEKNFFETQVTEYRSGGSLDW</sequence>
<name>A0ABD5S0I7_9EURY</name>
<evidence type="ECO:0000313" key="4">
    <source>
        <dbReference type="EMBL" id="MFC6725135.1"/>
    </source>
</evidence>
<feature type="transmembrane region" description="Helical" evidence="3">
    <location>
        <begin position="170"/>
        <end position="191"/>
    </location>
</feature>
<keyword evidence="5" id="KW-1185">Reference proteome</keyword>
<protein>
    <submittedName>
        <fullName evidence="4">Ribonucleotide-diphosphate reductase subunit beta</fullName>
        <ecNumber evidence="4">1.17.4.1</ecNumber>
    </submittedName>
</protein>
<keyword evidence="2" id="KW-0479">Metal-binding</keyword>
<dbReference type="AlphaFoldDB" id="A0ABD5S0I7"/>